<dbReference type="OrthoDB" id="192769at2"/>
<evidence type="ECO:0000313" key="3">
    <source>
        <dbReference type="EMBL" id="SDC68290.1"/>
    </source>
</evidence>
<evidence type="ECO:0000259" key="2">
    <source>
        <dbReference type="Pfam" id="PF07978"/>
    </source>
</evidence>
<dbReference type="Pfam" id="PF07978">
    <property type="entry name" value="NIPSNAP"/>
    <property type="match status" value="1"/>
</dbReference>
<name>A0A1G6NJW4_NIADE</name>
<dbReference type="EMBL" id="FMZO01000003">
    <property type="protein sequence ID" value="SDC68290.1"/>
    <property type="molecule type" value="Genomic_DNA"/>
</dbReference>
<reference evidence="4" key="1">
    <citation type="submission" date="2016-10" db="EMBL/GenBank/DDBJ databases">
        <authorList>
            <person name="Varghese N."/>
            <person name="Submissions S."/>
        </authorList>
    </citation>
    <scope>NUCLEOTIDE SEQUENCE [LARGE SCALE GENOMIC DNA]</scope>
    <source>
        <strain evidence="4">DSM 25811 / CCM 8410 / LMG 26954 / E90</strain>
    </source>
</reference>
<protein>
    <submittedName>
        <fullName evidence="3">NIPSNAP protein</fullName>
    </submittedName>
</protein>
<dbReference type="InterPro" id="IPR011008">
    <property type="entry name" value="Dimeric_a/b-barrel"/>
</dbReference>
<dbReference type="AlphaFoldDB" id="A0A1G6NJW4"/>
<dbReference type="Proteomes" id="UP000198757">
    <property type="component" value="Unassembled WGS sequence"/>
</dbReference>
<dbReference type="RefSeq" id="WP_090389474.1">
    <property type="nucleotide sequence ID" value="NZ_FMZO01000003.1"/>
</dbReference>
<organism evidence="3 4">
    <name type="scientific">Niabella drilacis (strain DSM 25811 / CCM 8410 / CCUG 62505 / LMG 26954 / E90)</name>
    <dbReference type="NCBI Taxonomy" id="1285928"/>
    <lineage>
        <taxon>Bacteria</taxon>
        <taxon>Pseudomonadati</taxon>
        <taxon>Bacteroidota</taxon>
        <taxon>Chitinophagia</taxon>
        <taxon>Chitinophagales</taxon>
        <taxon>Chitinophagaceae</taxon>
        <taxon>Niabella</taxon>
    </lineage>
</organism>
<sequence length="260" mass="29996">MKPVFILSFLLLLIAGRPAAQSSKTVREYFQLQVFHYTSPEQEQQLDRYLQNALLPALHRLKYQRIGVFKALANDTATDKKIYVIIPFRELQRWPQLSDQLQKDRTYLQAAADEQNSPNKAGIYNRIETILLKSFSKAPLLEVPRLEGDKAQRVYELRSYESSSGKRFRNKVAMFNDGDEIGIFKQLGFNAVFYGEVLAGSRMPNLMYMTTHASMEARNQNWKNFGSDPAWKKLNAMEAYKDNVSRIDISFLKATSYSDL</sequence>
<evidence type="ECO:0000313" key="4">
    <source>
        <dbReference type="Proteomes" id="UP000198757"/>
    </source>
</evidence>
<feature type="chain" id="PRO_5011643323" evidence="1">
    <location>
        <begin position="21"/>
        <end position="260"/>
    </location>
</feature>
<gene>
    <name evidence="3" type="ORF">SAMN04487894_103307</name>
</gene>
<feature type="domain" description="NIPSNAP" evidence="2">
    <location>
        <begin position="155"/>
        <end position="258"/>
    </location>
</feature>
<dbReference type="Gene3D" id="3.30.70.100">
    <property type="match status" value="2"/>
</dbReference>
<dbReference type="InterPro" id="IPR012577">
    <property type="entry name" value="NIPSNAP"/>
</dbReference>
<evidence type="ECO:0000256" key="1">
    <source>
        <dbReference type="SAM" id="SignalP"/>
    </source>
</evidence>
<feature type="signal peptide" evidence="1">
    <location>
        <begin position="1"/>
        <end position="20"/>
    </location>
</feature>
<proteinExistence type="predicted"/>
<dbReference type="SUPFAM" id="SSF54909">
    <property type="entry name" value="Dimeric alpha+beta barrel"/>
    <property type="match status" value="1"/>
</dbReference>
<keyword evidence="1" id="KW-0732">Signal</keyword>
<accession>A0A1G6NJW4</accession>
<dbReference type="STRING" id="1285928.SAMN04487894_103307"/>
<keyword evidence="4" id="KW-1185">Reference proteome</keyword>